<dbReference type="InterPro" id="IPR050109">
    <property type="entry name" value="HTH-type_TetR-like_transc_reg"/>
</dbReference>
<dbReference type="Proteomes" id="UP001651050">
    <property type="component" value="Unassembled WGS sequence"/>
</dbReference>
<organism evidence="4 5">
    <name type="scientific">Isoptericola peretonis</name>
    <dbReference type="NCBI Taxonomy" id="2918523"/>
    <lineage>
        <taxon>Bacteria</taxon>
        <taxon>Bacillati</taxon>
        <taxon>Actinomycetota</taxon>
        <taxon>Actinomycetes</taxon>
        <taxon>Micrococcales</taxon>
        <taxon>Promicromonosporaceae</taxon>
        <taxon>Isoptericola</taxon>
    </lineage>
</organism>
<dbReference type="InterPro" id="IPR036271">
    <property type="entry name" value="Tet_transcr_reg_TetR-rel_C_sf"/>
</dbReference>
<dbReference type="SUPFAM" id="SSF46689">
    <property type="entry name" value="Homeodomain-like"/>
    <property type="match status" value="1"/>
</dbReference>
<dbReference type="PRINTS" id="PR00455">
    <property type="entry name" value="HTHTETR"/>
</dbReference>
<accession>A0ABT0J2H3</accession>
<dbReference type="InterPro" id="IPR001647">
    <property type="entry name" value="HTH_TetR"/>
</dbReference>
<gene>
    <name evidence="4" type="ORF">M1843_08010</name>
</gene>
<evidence type="ECO:0000259" key="3">
    <source>
        <dbReference type="PROSITE" id="PS50977"/>
    </source>
</evidence>
<dbReference type="PANTHER" id="PTHR30055:SF200">
    <property type="entry name" value="HTH-TYPE TRANSCRIPTIONAL REPRESSOR BDCR"/>
    <property type="match status" value="1"/>
</dbReference>
<dbReference type="Pfam" id="PF00440">
    <property type="entry name" value="TetR_N"/>
    <property type="match status" value="1"/>
</dbReference>
<name>A0ABT0J2H3_9MICO</name>
<evidence type="ECO:0000313" key="4">
    <source>
        <dbReference type="EMBL" id="MCK9793685.1"/>
    </source>
</evidence>
<dbReference type="RefSeq" id="WP_416343523.1">
    <property type="nucleotide sequence ID" value="NZ_JALQCY010000002.1"/>
</dbReference>
<evidence type="ECO:0000313" key="5">
    <source>
        <dbReference type="Proteomes" id="UP001651050"/>
    </source>
</evidence>
<dbReference type="PROSITE" id="PS50977">
    <property type="entry name" value="HTH_TETR_2"/>
    <property type="match status" value="1"/>
</dbReference>
<reference evidence="4 5" key="1">
    <citation type="submission" date="2022-02" db="EMBL/GenBank/DDBJ databases">
        <title>The car tank lid bacteriome: a reservoir of bacteria with potential in bioremediation of fuel.</title>
        <authorList>
            <person name="Vidal-Verdu A."/>
            <person name="Gomez-Martinez D."/>
            <person name="Latorre-Perez A."/>
            <person name="Pereto J."/>
            <person name="Porcar M."/>
        </authorList>
    </citation>
    <scope>NUCLEOTIDE SEQUENCE [LARGE SCALE GENOMIC DNA]</scope>
    <source>
        <strain evidence="4 5">4D.3</strain>
    </source>
</reference>
<feature type="DNA-binding region" description="H-T-H motif" evidence="2">
    <location>
        <begin position="45"/>
        <end position="64"/>
    </location>
</feature>
<dbReference type="PANTHER" id="PTHR30055">
    <property type="entry name" value="HTH-TYPE TRANSCRIPTIONAL REGULATOR RUTR"/>
    <property type="match status" value="1"/>
</dbReference>
<evidence type="ECO:0000256" key="2">
    <source>
        <dbReference type="PROSITE-ProRule" id="PRU00335"/>
    </source>
</evidence>
<proteinExistence type="predicted"/>
<comment type="caution">
    <text evidence="4">The sequence shown here is derived from an EMBL/GenBank/DDBJ whole genome shotgun (WGS) entry which is preliminary data.</text>
</comment>
<keyword evidence="5" id="KW-1185">Reference proteome</keyword>
<protein>
    <submittedName>
        <fullName evidence="4">TetR/AcrR family transcriptional regulator</fullName>
    </submittedName>
</protein>
<dbReference type="Gene3D" id="1.10.357.10">
    <property type="entry name" value="Tetracycline Repressor, domain 2"/>
    <property type="match status" value="1"/>
</dbReference>
<sequence>MGTRSAEAGDGGRTEAVAPRRGDVRARILDAARVLFYTEGIRAVSADKVIAAAGVSKVTFYRHFPTKDELVVAYLDAIATWERDLLEGLRDEHAGDPAGSVAALAEALGAVAGEPRFRGCAFVNAGAEYADPEHPARAAVARHRAWYTAFLAGLAHEAGADDPAAAAAELMMLRDGAMVCGDVGDADVVGPRLAAGFAAVLAAHRAAADPA</sequence>
<evidence type="ECO:0000256" key="1">
    <source>
        <dbReference type="ARBA" id="ARBA00023125"/>
    </source>
</evidence>
<keyword evidence="1 2" id="KW-0238">DNA-binding</keyword>
<dbReference type="InterPro" id="IPR009057">
    <property type="entry name" value="Homeodomain-like_sf"/>
</dbReference>
<feature type="domain" description="HTH tetR-type" evidence="3">
    <location>
        <begin position="22"/>
        <end position="82"/>
    </location>
</feature>
<dbReference type="EMBL" id="JALQCY010000002">
    <property type="protein sequence ID" value="MCK9793685.1"/>
    <property type="molecule type" value="Genomic_DNA"/>
</dbReference>
<dbReference type="SUPFAM" id="SSF48498">
    <property type="entry name" value="Tetracyclin repressor-like, C-terminal domain"/>
    <property type="match status" value="1"/>
</dbReference>